<evidence type="ECO:0000313" key="1">
    <source>
        <dbReference type="EMBL" id="KRZ31147.1"/>
    </source>
</evidence>
<proteinExistence type="predicted"/>
<dbReference type="EMBL" id="JYDW01004012">
    <property type="protein sequence ID" value="KRZ31147.1"/>
    <property type="molecule type" value="Genomic_DNA"/>
</dbReference>
<dbReference type="AlphaFoldDB" id="A0A0V1J847"/>
<organism evidence="1 2">
    <name type="scientific">Trichinella nativa</name>
    <dbReference type="NCBI Taxonomy" id="6335"/>
    <lineage>
        <taxon>Eukaryota</taxon>
        <taxon>Metazoa</taxon>
        <taxon>Ecdysozoa</taxon>
        <taxon>Nematoda</taxon>
        <taxon>Enoplea</taxon>
        <taxon>Dorylaimia</taxon>
        <taxon>Trichinellida</taxon>
        <taxon>Trichinellidae</taxon>
        <taxon>Trichinella</taxon>
    </lineage>
</organism>
<reference evidence="1 2" key="1">
    <citation type="submission" date="2015-05" db="EMBL/GenBank/DDBJ databases">
        <title>Evolution of Trichinella species and genotypes.</title>
        <authorList>
            <person name="Korhonen P.K."/>
            <person name="Edoardo P."/>
            <person name="Giuseppe L.R."/>
            <person name="Gasser R.B."/>
        </authorList>
    </citation>
    <scope>NUCLEOTIDE SEQUENCE [LARGE SCALE GENOMIC DNA]</scope>
    <source>
        <strain evidence="1">ISS10</strain>
    </source>
</reference>
<keyword evidence="2" id="KW-1185">Reference proteome</keyword>
<accession>A0A0V1J847</accession>
<name>A0A0V1J847_9BILA</name>
<dbReference type="Proteomes" id="UP000054721">
    <property type="component" value="Unassembled WGS sequence"/>
</dbReference>
<gene>
    <name evidence="1" type="ORF">T02_16077</name>
</gene>
<comment type="caution">
    <text evidence="1">The sequence shown here is derived from an EMBL/GenBank/DDBJ whole genome shotgun (WGS) entry which is preliminary data.</text>
</comment>
<evidence type="ECO:0000313" key="2">
    <source>
        <dbReference type="Proteomes" id="UP000054721"/>
    </source>
</evidence>
<protein>
    <submittedName>
        <fullName evidence="1">Uncharacterized protein</fullName>
    </submittedName>
</protein>
<sequence length="35" mass="4032">MPLSNILRFSRHITYVVAPFKLNQRVTTTKLLASD</sequence>